<dbReference type="AlphaFoldDB" id="A0A9W8ZHZ2"/>
<dbReference type="GO" id="GO:0090110">
    <property type="term" value="P:COPII-coated vesicle cargo loading"/>
    <property type="evidence" value="ECO:0007669"/>
    <property type="project" value="TreeGrafter"/>
</dbReference>
<dbReference type="PANTHER" id="PTHR11141:SF0">
    <property type="entry name" value="PROTEIN TRANSPORT PROTEIN SEC23"/>
    <property type="match status" value="1"/>
</dbReference>
<evidence type="ECO:0000256" key="15">
    <source>
        <dbReference type="ARBA" id="ARBA00025471"/>
    </source>
</evidence>
<dbReference type="GO" id="GO:0005096">
    <property type="term" value="F:GTPase activator activity"/>
    <property type="evidence" value="ECO:0007669"/>
    <property type="project" value="TreeGrafter"/>
</dbReference>
<dbReference type="InterPro" id="IPR007123">
    <property type="entry name" value="Gelsolin-like_dom"/>
</dbReference>
<feature type="domain" description="Zinc finger Sec23/Sec24-type" evidence="18">
    <location>
        <begin position="61"/>
        <end position="100"/>
    </location>
</feature>
<evidence type="ECO:0000256" key="7">
    <source>
        <dbReference type="ARBA" id="ARBA00022723"/>
    </source>
</evidence>
<evidence type="ECO:0000259" key="18">
    <source>
        <dbReference type="Pfam" id="PF04810"/>
    </source>
</evidence>
<dbReference type="Gene3D" id="3.40.50.410">
    <property type="entry name" value="von Willebrand factor, type A domain"/>
    <property type="match status" value="1"/>
</dbReference>
<keyword evidence="23" id="KW-1185">Reference proteome</keyword>
<dbReference type="Gene3D" id="3.40.20.10">
    <property type="entry name" value="Severin"/>
    <property type="match status" value="1"/>
</dbReference>
<comment type="subcellular location">
    <subcellularLocation>
        <location evidence="16">Cytoplasm</location>
    </subcellularLocation>
    <subcellularLocation>
        <location evidence="1 16">Cytoplasmic vesicle</location>
        <location evidence="1 16">COPII-coated vesicle membrane</location>
        <topology evidence="1 16">Peripheral membrane protein</topology>
        <orientation evidence="1 16">Cytoplasmic side</orientation>
    </subcellularLocation>
    <subcellularLocation>
        <location evidence="2 16">Endoplasmic reticulum membrane</location>
        <topology evidence="2 16">Peripheral membrane protein</topology>
        <orientation evidence="2 16">Cytoplasmic side</orientation>
    </subcellularLocation>
    <subcellularLocation>
        <location evidence="16">Golgi apparatus membrane</location>
        <topology evidence="16">Peripheral membrane protein</topology>
        <orientation evidence="16">Cytoplasmic side</orientation>
    </subcellularLocation>
</comment>
<feature type="domain" description="Sec23/Sec24 trunk" evidence="19">
    <location>
        <begin position="128"/>
        <end position="396"/>
    </location>
</feature>
<dbReference type="InterPro" id="IPR012990">
    <property type="entry name" value="Beta-sandwich_Sec23_24"/>
</dbReference>
<keyword evidence="7 16" id="KW-0479">Metal-binding</keyword>
<comment type="similarity">
    <text evidence="3 16">Belongs to the SEC23/SEC24 family. SEC23 subfamily.</text>
</comment>
<dbReference type="SUPFAM" id="SSF81995">
    <property type="entry name" value="beta-sandwich domain of Sec23/24"/>
    <property type="match status" value="1"/>
</dbReference>
<dbReference type="InterPro" id="IPR036175">
    <property type="entry name" value="Sec23/24_helical_dom_sf"/>
</dbReference>
<evidence type="ECO:0000256" key="12">
    <source>
        <dbReference type="ARBA" id="ARBA00023034"/>
    </source>
</evidence>
<evidence type="ECO:0000259" key="17">
    <source>
        <dbReference type="Pfam" id="PF00626"/>
    </source>
</evidence>
<dbReference type="CDD" id="cd11287">
    <property type="entry name" value="Sec23_C"/>
    <property type="match status" value="1"/>
</dbReference>
<proteinExistence type="inferred from homology"/>
<evidence type="ECO:0000256" key="14">
    <source>
        <dbReference type="ARBA" id="ARBA00023329"/>
    </source>
</evidence>
<keyword evidence="10 16" id="KW-0931">ER-Golgi transport</keyword>
<dbReference type="InterPro" id="IPR036174">
    <property type="entry name" value="Znf_Sec23_Sec24_sf"/>
</dbReference>
<evidence type="ECO:0000256" key="13">
    <source>
        <dbReference type="ARBA" id="ARBA00023136"/>
    </source>
</evidence>
<dbReference type="InterPro" id="IPR037550">
    <property type="entry name" value="Sec23_C"/>
</dbReference>
<dbReference type="PANTHER" id="PTHR11141">
    <property type="entry name" value="PROTEIN TRANSPORT PROTEIN SEC23"/>
    <property type="match status" value="1"/>
</dbReference>
<evidence type="ECO:0000259" key="20">
    <source>
        <dbReference type="Pfam" id="PF04815"/>
    </source>
</evidence>
<dbReference type="InterPro" id="IPR036465">
    <property type="entry name" value="vWFA_dom_sf"/>
</dbReference>
<evidence type="ECO:0000256" key="11">
    <source>
        <dbReference type="ARBA" id="ARBA00022927"/>
    </source>
</evidence>
<dbReference type="Pfam" id="PF00626">
    <property type="entry name" value="Gelsolin"/>
    <property type="match status" value="1"/>
</dbReference>
<dbReference type="SUPFAM" id="SSF82919">
    <property type="entry name" value="Zn-finger domain of Sec23/24"/>
    <property type="match status" value="1"/>
</dbReference>
<dbReference type="GO" id="GO:0005789">
    <property type="term" value="C:endoplasmic reticulum membrane"/>
    <property type="evidence" value="ECO:0007669"/>
    <property type="project" value="UniProtKB-SubCell"/>
</dbReference>
<dbReference type="Pfam" id="PF04815">
    <property type="entry name" value="Sec23_helical"/>
    <property type="match status" value="1"/>
</dbReference>
<dbReference type="InterPro" id="IPR029006">
    <property type="entry name" value="ADF-H/Gelsolin-like_dom_sf"/>
</dbReference>
<dbReference type="EMBL" id="JAPEVA010000030">
    <property type="protein sequence ID" value="KAJ4405959.1"/>
    <property type="molecule type" value="Genomic_DNA"/>
</dbReference>
<evidence type="ECO:0000259" key="19">
    <source>
        <dbReference type="Pfam" id="PF04811"/>
    </source>
</evidence>
<evidence type="ECO:0000256" key="2">
    <source>
        <dbReference type="ARBA" id="ARBA00004397"/>
    </source>
</evidence>
<dbReference type="InterPro" id="IPR006895">
    <property type="entry name" value="Znf_Sec23_Sec24"/>
</dbReference>
<evidence type="ECO:0000256" key="1">
    <source>
        <dbReference type="ARBA" id="ARBA00004299"/>
    </source>
</evidence>
<dbReference type="SUPFAM" id="SSF53300">
    <property type="entry name" value="vWA-like"/>
    <property type="match status" value="1"/>
</dbReference>
<reference evidence="22" key="1">
    <citation type="submission" date="2022-10" db="EMBL/GenBank/DDBJ databases">
        <title>Tapping the CABI collections for fungal endophytes: first genome assemblies for Collariella, Neodidymelliopsis, Ascochyta clinopodiicola, Didymella pomorum, Didymosphaeria variabile, Neocosmospora piperis and Neocucurbitaria cava.</title>
        <authorList>
            <person name="Hill R."/>
        </authorList>
    </citation>
    <scope>NUCLEOTIDE SEQUENCE</scope>
    <source>
        <strain evidence="22">IMI 355091</strain>
    </source>
</reference>
<evidence type="ECO:0000256" key="6">
    <source>
        <dbReference type="ARBA" id="ARBA00022490"/>
    </source>
</evidence>
<keyword evidence="6 16" id="KW-0963">Cytoplasm</keyword>
<evidence type="ECO:0000256" key="5">
    <source>
        <dbReference type="ARBA" id="ARBA00022448"/>
    </source>
</evidence>
<evidence type="ECO:0000313" key="22">
    <source>
        <dbReference type="EMBL" id="KAJ4405959.1"/>
    </source>
</evidence>
<organism evidence="22 23">
    <name type="scientific">Didymella pomorum</name>
    <dbReference type="NCBI Taxonomy" id="749634"/>
    <lineage>
        <taxon>Eukaryota</taxon>
        <taxon>Fungi</taxon>
        <taxon>Dikarya</taxon>
        <taxon>Ascomycota</taxon>
        <taxon>Pezizomycotina</taxon>
        <taxon>Dothideomycetes</taxon>
        <taxon>Pleosporomycetidae</taxon>
        <taxon>Pleosporales</taxon>
        <taxon>Pleosporineae</taxon>
        <taxon>Didymellaceae</taxon>
        <taxon>Didymella</taxon>
    </lineage>
</organism>
<dbReference type="FunFam" id="3.40.20.10:FF:000006">
    <property type="entry name" value="Protein transport protein SEC23"/>
    <property type="match status" value="1"/>
</dbReference>
<keyword evidence="14 16" id="KW-0968">Cytoplasmic vesicle</keyword>
<gene>
    <name evidence="22" type="primary">SEC23</name>
    <name evidence="22" type="ORF">N0V91_004843</name>
</gene>
<keyword evidence="8 16" id="KW-0256">Endoplasmic reticulum</keyword>
<dbReference type="GO" id="GO:0030127">
    <property type="term" value="C:COPII vesicle coat"/>
    <property type="evidence" value="ECO:0007669"/>
    <property type="project" value="InterPro"/>
</dbReference>
<dbReference type="OrthoDB" id="10256289at2759"/>
<dbReference type="FunFam" id="2.30.30.380:FF:000001">
    <property type="entry name" value="Protein transport protein SEC23"/>
    <property type="match status" value="1"/>
</dbReference>
<dbReference type="InterPro" id="IPR036180">
    <property type="entry name" value="Gelsolin-like_dom_sf"/>
</dbReference>
<dbReference type="GO" id="GO:0006886">
    <property type="term" value="P:intracellular protein transport"/>
    <property type="evidence" value="ECO:0007669"/>
    <property type="project" value="InterPro"/>
</dbReference>
<comment type="caution">
    <text evidence="22">The sequence shown here is derived from an EMBL/GenBank/DDBJ whole genome shotgun (WGS) entry which is preliminary data.</text>
</comment>
<accession>A0A9W8ZHZ2</accession>
<feature type="domain" description="Sec23/Sec24 helical" evidence="20">
    <location>
        <begin position="525"/>
        <end position="623"/>
    </location>
</feature>
<name>A0A9W8ZHZ2_9PLEO</name>
<feature type="domain" description="Gelsolin-like" evidence="17">
    <location>
        <begin position="641"/>
        <end position="726"/>
    </location>
</feature>
<evidence type="ECO:0000256" key="8">
    <source>
        <dbReference type="ARBA" id="ARBA00022824"/>
    </source>
</evidence>
<feature type="domain" description="Sec23/Sec24 beta-sandwich" evidence="21">
    <location>
        <begin position="407"/>
        <end position="511"/>
    </location>
</feature>
<evidence type="ECO:0000256" key="9">
    <source>
        <dbReference type="ARBA" id="ARBA00022833"/>
    </source>
</evidence>
<dbReference type="FunFam" id="1.20.120.730:FF:000001">
    <property type="entry name" value="Protein transport protein SEC23"/>
    <property type="match status" value="1"/>
</dbReference>
<dbReference type="GO" id="GO:0070971">
    <property type="term" value="C:endoplasmic reticulum exit site"/>
    <property type="evidence" value="ECO:0007669"/>
    <property type="project" value="TreeGrafter"/>
</dbReference>
<dbReference type="Gene3D" id="2.60.40.1670">
    <property type="entry name" value="beta-sandwich domain of Sec23/24"/>
    <property type="match status" value="1"/>
</dbReference>
<dbReference type="InterPro" id="IPR006900">
    <property type="entry name" value="Sec23/24_helical_dom"/>
</dbReference>
<keyword evidence="9 16" id="KW-0862">Zinc</keyword>
<dbReference type="Gene3D" id="1.20.120.730">
    <property type="entry name" value="Sec23/Sec24 helical domain"/>
    <property type="match status" value="1"/>
</dbReference>
<keyword evidence="12 16" id="KW-0333">Golgi apparatus</keyword>
<evidence type="ECO:0000256" key="3">
    <source>
        <dbReference type="ARBA" id="ARBA00009210"/>
    </source>
</evidence>
<keyword evidence="5 16" id="KW-0813">Transport</keyword>
<dbReference type="FunFam" id="3.40.50.410:FF:000008">
    <property type="entry name" value="Protein transport protein SEC23"/>
    <property type="match status" value="1"/>
</dbReference>
<comment type="function">
    <text evidence="15 16">Component of the coat protein complex II (COPII) which promotes the formation of transport vesicles from the endoplasmic reticulum (ER). The coat has two main functions, the physical deformation of the endoplasmic reticulum membrane into vesicles and the selection of cargo molecules.</text>
</comment>
<dbReference type="Pfam" id="PF08033">
    <property type="entry name" value="Sec23_BS"/>
    <property type="match status" value="1"/>
</dbReference>
<evidence type="ECO:0000313" key="23">
    <source>
        <dbReference type="Proteomes" id="UP001140510"/>
    </source>
</evidence>
<dbReference type="GO" id="GO:0008270">
    <property type="term" value="F:zinc ion binding"/>
    <property type="evidence" value="ECO:0007669"/>
    <property type="project" value="InterPro"/>
</dbReference>
<dbReference type="InterPro" id="IPR006896">
    <property type="entry name" value="Sec23/24_trunk_dom"/>
</dbReference>
<evidence type="ECO:0000256" key="4">
    <source>
        <dbReference type="ARBA" id="ARBA00021212"/>
    </source>
</evidence>
<dbReference type="Proteomes" id="UP001140510">
    <property type="component" value="Unassembled WGS sequence"/>
</dbReference>
<sequence>MADFEALKDQWSQIEDTDGVRLSWNTLPSSRMEASRLVVPIGALYTPLKEKTDTPLLQYDPVACKAPCKAILNPFCQVDMRARMWICPFCLQRNALPPHYKDISAEQIPPELHPSSTTIEYRLPRPAPAPPIFLFVVDTCQEEDSLKALKDSIIMSLSLLPQYALVGLITYGTMAQVHELGYTECAKSYVFRGSKDYSTKQVHEMLGLGQAAPRPNMPQQPGRPQMPMGNVDTRFLLPVSQCEFQLTAALEQLQRDPWPVANDKRPLRCTGVALSIAAGLLEFRHREAGARIMLFSGGPATEGPGMVVGPELKEAIRSHHDIDRDNIKYYKKALKFYENLAKRVAQNGHIVDIFAGCLDQVGLLEMRGLSNSTGGHMILTDSFTSSMYKQSFVRIFNKDDQDNLLMAFNANLEVLTTKELKVTGLIGHAISNNKKSVSVGETECGIGNTCSWKMCGIDPESSYGIYFEIAGQGGPNQMQAGPQKGMMQFLTYYQHSSGQFHLRVTTVARNLSGPSGDPAIAQSFDQEAAAVLMSRIAVFKAEVDDGPDVLRWVDRMLIRLCSRFAEYRKDDPSSFRLEKNFTLYPQFMFHLRRSQFLQVFNNSPDETAFYRHVLNHEDVSNSLIMIQPTLDSYGFDHEGGQPVLLDSSSIQNETVLLLDTFFHILIFHGETMAEWRKAGYQDQEGYENFATLLESPKEDAKDLIQDRFPLPRFIVCDAGGSQARFLLSKLNPSTTHTTQSYGGVSQSAQTIFTDDVSLQTFMDHLMKLAVSGTG</sequence>
<dbReference type="Pfam" id="PF04810">
    <property type="entry name" value="zf-Sec23_Sec24"/>
    <property type="match status" value="1"/>
</dbReference>
<dbReference type="InterPro" id="IPR037364">
    <property type="entry name" value="Sec23"/>
</dbReference>
<keyword evidence="11 16" id="KW-0653">Protein transport</keyword>
<dbReference type="GO" id="GO:0000139">
    <property type="term" value="C:Golgi membrane"/>
    <property type="evidence" value="ECO:0007669"/>
    <property type="project" value="UniProtKB-SubCell"/>
</dbReference>
<dbReference type="Pfam" id="PF04811">
    <property type="entry name" value="Sec23_trunk"/>
    <property type="match status" value="1"/>
</dbReference>
<protein>
    <recommendedName>
        <fullName evidence="4 16">Protein transport protein SEC23</fullName>
    </recommendedName>
</protein>
<dbReference type="Gene3D" id="2.30.30.380">
    <property type="entry name" value="Zn-finger domain of Sec23/24"/>
    <property type="match status" value="1"/>
</dbReference>
<evidence type="ECO:0000256" key="10">
    <source>
        <dbReference type="ARBA" id="ARBA00022892"/>
    </source>
</evidence>
<dbReference type="SUPFAM" id="SSF82754">
    <property type="entry name" value="C-terminal, gelsolin-like domain of Sec23/24"/>
    <property type="match status" value="1"/>
</dbReference>
<keyword evidence="13 16" id="KW-0472">Membrane</keyword>
<evidence type="ECO:0000256" key="16">
    <source>
        <dbReference type="RuleBase" id="RU365030"/>
    </source>
</evidence>
<evidence type="ECO:0000259" key="21">
    <source>
        <dbReference type="Pfam" id="PF08033"/>
    </source>
</evidence>
<dbReference type="SUPFAM" id="SSF81811">
    <property type="entry name" value="Helical domain of Sec23/24"/>
    <property type="match status" value="1"/>
</dbReference>
<dbReference type="CDD" id="cd01478">
    <property type="entry name" value="Sec23-like"/>
    <property type="match status" value="1"/>
</dbReference>